<evidence type="ECO:0000259" key="2">
    <source>
        <dbReference type="PROSITE" id="PS50968"/>
    </source>
</evidence>
<dbReference type="SUPFAM" id="SSF51230">
    <property type="entry name" value="Single hybrid motif"/>
    <property type="match status" value="1"/>
</dbReference>
<sequence>MQTWKVAVGDEVEEGDLIAVMEAMKMEMQVHAHRDGRVTWQAAAGTFLTAGARLVNIV</sequence>
<dbReference type="Pfam" id="PF00364">
    <property type="entry name" value="Biotin_lipoyl"/>
    <property type="match status" value="1"/>
</dbReference>
<name>A0A1K0IKM6_CUPNE</name>
<dbReference type="CDD" id="cd06850">
    <property type="entry name" value="biotinyl_domain"/>
    <property type="match status" value="1"/>
</dbReference>
<feature type="domain" description="Lipoyl-binding" evidence="2">
    <location>
        <begin position="1"/>
        <end position="58"/>
    </location>
</feature>
<dbReference type="PROSITE" id="PS00188">
    <property type="entry name" value="BIOTIN"/>
    <property type="match status" value="1"/>
</dbReference>
<accession>A0A1K0IKM6</accession>
<dbReference type="InterPro" id="IPR000089">
    <property type="entry name" value="Biotin_lipoyl"/>
</dbReference>
<dbReference type="InterPro" id="IPR001882">
    <property type="entry name" value="Biotin_BS"/>
</dbReference>
<evidence type="ECO:0000313" key="3">
    <source>
        <dbReference type="EMBL" id="SCU83671.1"/>
    </source>
</evidence>
<dbReference type="AlphaFoldDB" id="A0A1K0IKM6"/>
<keyword evidence="1" id="KW-0092">Biotin</keyword>
<reference evidence="3" key="1">
    <citation type="submission" date="2016-09" db="EMBL/GenBank/DDBJ databases">
        <authorList>
            <person name="Capua I."/>
            <person name="De Benedictis P."/>
            <person name="Joannis T."/>
            <person name="Lombin L.H."/>
            <person name="Cattoli G."/>
        </authorList>
    </citation>
    <scope>NUCLEOTIDE SEQUENCE</scope>
    <source>
        <strain evidence="3">B9</strain>
    </source>
</reference>
<protein>
    <recommendedName>
        <fullName evidence="2">Lipoyl-binding domain-containing protein</fullName>
    </recommendedName>
</protein>
<dbReference type="PROSITE" id="PS50968">
    <property type="entry name" value="BIOTINYL_LIPOYL"/>
    <property type="match status" value="1"/>
</dbReference>
<dbReference type="Gene3D" id="2.40.50.100">
    <property type="match status" value="1"/>
</dbReference>
<gene>
    <name evidence="3" type="ORF">CNECB9_4240013</name>
</gene>
<evidence type="ECO:0000256" key="1">
    <source>
        <dbReference type="ARBA" id="ARBA00023267"/>
    </source>
</evidence>
<organism evidence="3">
    <name type="scientific">Cupriavidus necator</name>
    <name type="common">Alcaligenes eutrophus</name>
    <name type="synonym">Ralstonia eutropha</name>
    <dbReference type="NCBI Taxonomy" id="106590"/>
    <lineage>
        <taxon>Bacteria</taxon>
        <taxon>Pseudomonadati</taxon>
        <taxon>Pseudomonadota</taxon>
        <taxon>Betaproteobacteria</taxon>
        <taxon>Burkholderiales</taxon>
        <taxon>Burkholderiaceae</taxon>
        <taxon>Cupriavidus</taxon>
    </lineage>
</organism>
<proteinExistence type="predicted"/>
<dbReference type="EMBL" id="FMSH01000362">
    <property type="protein sequence ID" value="SCU83671.1"/>
    <property type="molecule type" value="Genomic_DNA"/>
</dbReference>
<dbReference type="InterPro" id="IPR011053">
    <property type="entry name" value="Single_hybrid_motif"/>
</dbReference>